<keyword evidence="2" id="KW-1133">Transmembrane helix</keyword>
<dbReference type="Gene3D" id="3.20.20.80">
    <property type="entry name" value="Glycosidases"/>
    <property type="match status" value="1"/>
</dbReference>
<keyword evidence="2" id="KW-0812">Transmembrane</keyword>
<dbReference type="EMBL" id="JALLPB020000159">
    <property type="protein sequence ID" value="KAL3816224.1"/>
    <property type="molecule type" value="Genomic_DNA"/>
</dbReference>
<dbReference type="InterPro" id="IPR001223">
    <property type="entry name" value="Glyco_hydro18_cat"/>
</dbReference>
<dbReference type="InterPro" id="IPR017853">
    <property type="entry name" value="GH"/>
</dbReference>
<proteinExistence type="predicted"/>
<sequence length="730" mass="80119">MMTNRDDDHHDWRRRNCGGGIGGIGRRRRHGGDRRRHGTTFSTIVVVVVVASHDLLLMLPNPLRPFPPPPSFANAEVIDHDGVVTTDVVDDDSTRVLAYYGPRNYNDMSGMSRPENVDYAKLSRIMYGPYRIDERGSIWGTDPNADSQLLFGPTDWNAVDDDMDDAPATYCHYDAPDNDVMNCGHHLYDLGLLGMSHANGVEVYPTLGGMGYDGEFSILASDPKARTRFAQTAVFMMMNSDFDGLDISWQFPKDEEDMSNYVLLLNDILLAIKGQRTNDREYGLTATLPCDVEIMENIDLIALDSVLTEFNLLSYDFHGPWDGNVGVNAPLYDPPPSSGGWRMEIPGCVARYVEGGISKDKINVGLSFNGHAYRGGKAIGDACVADWTGSCADVESWPGDNGSPRYRNVYDRMPDLEVAFDASTGTPLATDGDAGVVSFDDPRSICLKAQYAAMNAGGVYVNEYGSDMLRDKSTPLLDAANYIFRHPNVECGGRAFEELFAWREMAEPSTQQQEGGGSVLDNDEIAEDMAHEDDAEVPTYKYVCGVGEGNAKDNCFDDAYSCDHGTCPANMMCFVIPCIKLERPTAWKVKPEPKPKKRPNQPEGNETPNATEIDAPEMAFGCGVDLEHASSCVTTCPNGIIDCPVGQFCFWIECKDPYIIPIDSSSTISTDILPMTPLISTPSAAPQPPTTMKYICGANRDEALKCTTECGEAWECPGGEYCYNVPCDTQ</sequence>
<feature type="domain" description="GH18" evidence="3">
    <location>
        <begin position="94"/>
        <end position="487"/>
    </location>
</feature>
<dbReference type="InterPro" id="IPR029070">
    <property type="entry name" value="Chitinase_insertion_sf"/>
</dbReference>
<evidence type="ECO:0000313" key="5">
    <source>
        <dbReference type="Proteomes" id="UP001530377"/>
    </source>
</evidence>
<feature type="region of interest" description="Disordered" evidence="1">
    <location>
        <begin position="1"/>
        <end position="36"/>
    </location>
</feature>
<dbReference type="PANTHER" id="PTHR11177">
    <property type="entry name" value="CHITINASE"/>
    <property type="match status" value="1"/>
</dbReference>
<feature type="compositionally biased region" description="Basic residues" evidence="1">
    <location>
        <begin position="25"/>
        <end position="36"/>
    </location>
</feature>
<dbReference type="AlphaFoldDB" id="A0ABD3RVJ6"/>
<feature type="region of interest" description="Disordered" evidence="1">
    <location>
        <begin position="589"/>
        <end position="612"/>
    </location>
</feature>
<dbReference type="Proteomes" id="UP001530377">
    <property type="component" value="Unassembled WGS sequence"/>
</dbReference>
<keyword evidence="2" id="KW-0472">Membrane</keyword>
<evidence type="ECO:0000256" key="1">
    <source>
        <dbReference type="SAM" id="MobiDB-lite"/>
    </source>
</evidence>
<dbReference type="Gene3D" id="3.10.50.10">
    <property type="match status" value="1"/>
</dbReference>
<dbReference type="InterPro" id="IPR050314">
    <property type="entry name" value="Glycosyl_Hydrlase_18"/>
</dbReference>
<comment type="caution">
    <text evidence="4">The sequence shown here is derived from an EMBL/GenBank/DDBJ whole genome shotgun (WGS) entry which is preliminary data.</text>
</comment>
<evidence type="ECO:0000259" key="3">
    <source>
        <dbReference type="PROSITE" id="PS51910"/>
    </source>
</evidence>
<feature type="transmembrane region" description="Helical" evidence="2">
    <location>
        <begin position="38"/>
        <end position="59"/>
    </location>
</feature>
<name>A0ABD3RVJ6_9STRA</name>
<dbReference type="SMART" id="SM00636">
    <property type="entry name" value="Glyco_18"/>
    <property type="match status" value="1"/>
</dbReference>
<gene>
    <name evidence="4" type="ORF">ACHAXA_000747</name>
</gene>
<organism evidence="4 5">
    <name type="scientific">Cyclostephanos tholiformis</name>
    <dbReference type="NCBI Taxonomy" id="382380"/>
    <lineage>
        <taxon>Eukaryota</taxon>
        <taxon>Sar</taxon>
        <taxon>Stramenopiles</taxon>
        <taxon>Ochrophyta</taxon>
        <taxon>Bacillariophyta</taxon>
        <taxon>Coscinodiscophyceae</taxon>
        <taxon>Thalassiosirophycidae</taxon>
        <taxon>Stephanodiscales</taxon>
        <taxon>Stephanodiscaceae</taxon>
        <taxon>Cyclostephanos</taxon>
    </lineage>
</organism>
<dbReference type="PROSITE" id="PS51910">
    <property type="entry name" value="GH18_2"/>
    <property type="match status" value="1"/>
</dbReference>
<accession>A0ABD3RVJ6</accession>
<dbReference type="InterPro" id="IPR011583">
    <property type="entry name" value="Chitinase_II/V-like_cat"/>
</dbReference>
<dbReference type="PANTHER" id="PTHR11177:SF317">
    <property type="entry name" value="CHITINASE 12-RELATED"/>
    <property type="match status" value="1"/>
</dbReference>
<dbReference type="SUPFAM" id="SSF51445">
    <property type="entry name" value="(Trans)glycosidases"/>
    <property type="match status" value="1"/>
</dbReference>
<dbReference type="Pfam" id="PF00704">
    <property type="entry name" value="Glyco_hydro_18"/>
    <property type="match status" value="1"/>
</dbReference>
<protein>
    <recommendedName>
        <fullName evidence="3">GH18 domain-containing protein</fullName>
    </recommendedName>
</protein>
<reference evidence="4 5" key="1">
    <citation type="submission" date="2024-10" db="EMBL/GenBank/DDBJ databases">
        <title>Updated reference genomes for cyclostephanoid diatoms.</title>
        <authorList>
            <person name="Roberts W.R."/>
            <person name="Alverson A.J."/>
        </authorList>
    </citation>
    <scope>NUCLEOTIDE SEQUENCE [LARGE SCALE GENOMIC DNA]</scope>
    <source>
        <strain evidence="4 5">AJA228-03</strain>
    </source>
</reference>
<keyword evidence="5" id="KW-1185">Reference proteome</keyword>
<evidence type="ECO:0000256" key="2">
    <source>
        <dbReference type="SAM" id="Phobius"/>
    </source>
</evidence>
<feature type="compositionally biased region" description="Basic and acidic residues" evidence="1">
    <location>
        <begin position="1"/>
        <end position="11"/>
    </location>
</feature>
<evidence type="ECO:0000313" key="4">
    <source>
        <dbReference type="EMBL" id="KAL3816224.1"/>
    </source>
</evidence>